<feature type="domain" description="Fibronectin type-III" evidence="10">
    <location>
        <begin position="209"/>
        <end position="305"/>
    </location>
</feature>
<feature type="signal peptide" evidence="8">
    <location>
        <begin position="1"/>
        <end position="26"/>
    </location>
</feature>
<keyword evidence="7" id="KW-1133">Transmembrane helix</keyword>
<dbReference type="InterPro" id="IPR013783">
    <property type="entry name" value="Ig-like_fold"/>
</dbReference>
<dbReference type="InterPro" id="IPR053073">
    <property type="entry name" value="IL11/IL27_subunit_beta"/>
</dbReference>
<evidence type="ECO:0000256" key="8">
    <source>
        <dbReference type="SAM" id="SignalP"/>
    </source>
</evidence>
<evidence type="ECO:0000313" key="11">
    <source>
        <dbReference type="EMBL" id="KAK6494452.1"/>
    </source>
</evidence>
<keyword evidence="3" id="KW-0677">Repeat</keyword>
<dbReference type="SUPFAM" id="SSF49265">
    <property type="entry name" value="Fibronectin type III"/>
    <property type="match status" value="2"/>
</dbReference>
<dbReference type="PROSITE" id="PS50853">
    <property type="entry name" value="FN3"/>
    <property type="match status" value="1"/>
</dbReference>
<dbReference type="PANTHER" id="PTHR48483:SF2">
    <property type="entry name" value="INTERLEUKIN-27 SUBUNIT BETA"/>
    <property type="match status" value="1"/>
</dbReference>
<keyword evidence="7" id="KW-0812">Transmembrane</keyword>
<keyword evidence="11" id="KW-0675">Receptor</keyword>
<evidence type="ECO:0000256" key="6">
    <source>
        <dbReference type="SAM" id="MobiDB-lite"/>
    </source>
</evidence>
<comment type="caution">
    <text evidence="11">The sequence shown here is derived from an EMBL/GenBank/DDBJ whole genome shotgun (WGS) entry which is preliminary data.</text>
</comment>
<dbReference type="Gene3D" id="2.60.40.10">
    <property type="entry name" value="Immunoglobulins"/>
    <property type="match status" value="3"/>
</dbReference>
<dbReference type="EMBL" id="JAHFZB010000001">
    <property type="protein sequence ID" value="KAK6494452.1"/>
    <property type="molecule type" value="Genomic_DNA"/>
</dbReference>
<sequence>MTGFASCPGIVIITLITSLISIPVKAEIWTNEISDVQYGRIGSNVTLLCSASRNGSAVEWRLNGTRVASSFAVLQNGNLILTNSDSTMEGNYSCHDKKGQLLRATALRLGYGPALLRIHCIAANYYSICCSWEQNVKTFLPTEYISTFRHASKASETCHQDFFRTNVCTIKNPKNWHSSYVVNITEVNPLGSTFTLSRIQFLDIVKPDPPERVSAEAVHGSPRRLRMYWEYPATWPKESSFPLRFQVQYKPMESRSWSVVEATHLTTELTDVLAGHFHIIQVRAMDLLGNGNWSEWSTEIKALPWLEPTPKPEESESSTQSHTENTDHSSTSESKVESEEQYEKLALLVSLGSLGGVFLALLAFFTILIWVRHKGKEETSKQELTSMMKMKSLPM</sequence>
<evidence type="ECO:0000259" key="9">
    <source>
        <dbReference type="PROSITE" id="PS50835"/>
    </source>
</evidence>
<feature type="compositionally biased region" description="Low complexity" evidence="6">
    <location>
        <begin position="317"/>
        <end position="333"/>
    </location>
</feature>
<dbReference type="InterPro" id="IPR036116">
    <property type="entry name" value="FN3_sf"/>
</dbReference>
<evidence type="ECO:0000313" key="12">
    <source>
        <dbReference type="Proteomes" id="UP001369086"/>
    </source>
</evidence>
<keyword evidence="4" id="KW-0325">Glycoprotein</keyword>
<evidence type="ECO:0000256" key="5">
    <source>
        <dbReference type="ARBA" id="ARBA00023319"/>
    </source>
</evidence>
<proteinExistence type="inferred from homology"/>
<evidence type="ECO:0000256" key="4">
    <source>
        <dbReference type="ARBA" id="ARBA00023180"/>
    </source>
</evidence>
<dbReference type="PANTHER" id="PTHR48483">
    <property type="entry name" value="INTERLEUKIN-27 SUBUNIT BETA"/>
    <property type="match status" value="1"/>
</dbReference>
<keyword evidence="2 8" id="KW-0732">Signal</keyword>
<feature type="transmembrane region" description="Helical" evidence="7">
    <location>
        <begin position="345"/>
        <end position="371"/>
    </location>
</feature>
<dbReference type="PROSITE" id="PS01354">
    <property type="entry name" value="HEMATOPO_REC_L_F3"/>
    <property type="match status" value="1"/>
</dbReference>
<dbReference type="PROSITE" id="PS50835">
    <property type="entry name" value="IG_LIKE"/>
    <property type="match status" value="1"/>
</dbReference>
<dbReference type="InterPro" id="IPR036179">
    <property type="entry name" value="Ig-like_dom_sf"/>
</dbReference>
<dbReference type="Proteomes" id="UP001369086">
    <property type="component" value="Unassembled WGS sequence"/>
</dbReference>
<dbReference type="Pfam" id="PF08204">
    <property type="entry name" value="V-set_CD47"/>
    <property type="match status" value="1"/>
</dbReference>
<evidence type="ECO:0000256" key="7">
    <source>
        <dbReference type="SAM" id="Phobius"/>
    </source>
</evidence>
<protein>
    <submittedName>
        <fullName evidence="11">Interleukin-11 receptor subunit alpha isoform X1</fullName>
    </submittedName>
</protein>
<feature type="domain" description="Ig-like" evidence="9">
    <location>
        <begin position="8"/>
        <end position="94"/>
    </location>
</feature>
<evidence type="ECO:0000256" key="1">
    <source>
        <dbReference type="ARBA" id="ARBA00010890"/>
    </source>
</evidence>
<accession>A0ABR1ABG6</accession>
<dbReference type="InterPro" id="IPR003961">
    <property type="entry name" value="FN3_dom"/>
</dbReference>
<name>A0ABR1ABG6_HUSHU</name>
<keyword evidence="12" id="KW-1185">Reference proteome</keyword>
<evidence type="ECO:0000259" key="10">
    <source>
        <dbReference type="PROSITE" id="PS50853"/>
    </source>
</evidence>
<evidence type="ECO:0000256" key="2">
    <source>
        <dbReference type="ARBA" id="ARBA00022729"/>
    </source>
</evidence>
<feature type="chain" id="PRO_5047090009" evidence="8">
    <location>
        <begin position="27"/>
        <end position="395"/>
    </location>
</feature>
<gene>
    <name evidence="11" type="ORF">HHUSO_G1029</name>
</gene>
<comment type="similarity">
    <text evidence="1">Belongs to the type I cytokine receptor family. Type 3 subfamily.</text>
</comment>
<dbReference type="SMART" id="SM00060">
    <property type="entry name" value="FN3"/>
    <property type="match status" value="1"/>
</dbReference>
<feature type="region of interest" description="Disordered" evidence="6">
    <location>
        <begin position="307"/>
        <end position="336"/>
    </location>
</feature>
<reference evidence="11 12" key="1">
    <citation type="submission" date="2021-05" db="EMBL/GenBank/DDBJ databases">
        <authorList>
            <person name="Zahm M."/>
            <person name="Klopp C."/>
            <person name="Cabau C."/>
            <person name="Kuhl H."/>
            <person name="Suciu R."/>
            <person name="Ciorpac M."/>
            <person name="Holostenco D."/>
            <person name="Gessner J."/>
            <person name="Wuertz S."/>
            <person name="Hohne C."/>
            <person name="Stock M."/>
            <person name="Gislard M."/>
            <person name="Lluch J."/>
            <person name="Milhes M."/>
            <person name="Lampietro C."/>
            <person name="Lopez Roques C."/>
            <person name="Donnadieu C."/>
            <person name="Du K."/>
            <person name="Schartl M."/>
            <person name="Guiguen Y."/>
        </authorList>
    </citation>
    <scope>NUCLEOTIDE SEQUENCE [LARGE SCALE GENOMIC DNA]</scope>
    <source>
        <strain evidence="11">Hh-F2</strain>
        <tissue evidence="11">Blood</tissue>
    </source>
</reference>
<organism evidence="11 12">
    <name type="scientific">Huso huso</name>
    <name type="common">Beluga</name>
    <name type="synonym">Acipenser huso</name>
    <dbReference type="NCBI Taxonomy" id="61971"/>
    <lineage>
        <taxon>Eukaryota</taxon>
        <taxon>Metazoa</taxon>
        <taxon>Chordata</taxon>
        <taxon>Craniata</taxon>
        <taxon>Vertebrata</taxon>
        <taxon>Euteleostomi</taxon>
        <taxon>Actinopterygii</taxon>
        <taxon>Chondrostei</taxon>
        <taxon>Acipenseriformes</taxon>
        <taxon>Acipenseridae</taxon>
        <taxon>Huso</taxon>
    </lineage>
</organism>
<dbReference type="InterPro" id="IPR003530">
    <property type="entry name" value="Hematopoietin_rcpt_L_F3_CS"/>
</dbReference>
<dbReference type="CDD" id="cd00063">
    <property type="entry name" value="FN3"/>
    <property type="match status" value="1"/>
</dbReference>
<dbReference type="SUPFAM" id="SSF48726">
    <property type="entry name" value="Immunoglobulin"/>
    <property type="match status" value="1"/>
</dbReference>
<keyword evidence="5" id="KW-0393">Immunoglobulin domain</keyword>
<evidence type="ECO:0000256" key="3">
    <source>
        <dbReference type="ARBA" id="ARBA00022737"/>
    </source>
</evidence>
<keyword evidence="7" id="KW-0472">Membrane</keyword>
<dbReference type="InterPro" id="IPR013270">
    <property type="entry name" value="CD47_Vset"/>
</dbReference>
<dbReference type="InterPro" id="IPR007110">
    <property type="entry name" value="Ig-like_dom"/>
</dbReference>